<feature type="transmembrane region" description="Helical" evidence="1">
    <location>
        <begin position="89"/>
        <end position="108"/>
    </location>
</feature>
<dbReference type="PANTHER" id="PTHR30273:SF2">
    <property type="entry name" value="PROTEIN FECR"/>
    <property type="match status" value="1"/>
</dbReference>
<protein>
    <recommendedName>
        <fullName evidence="6">FecR protein</fullName>
    </recommendedName>
</protein>
<dbReference type="EMBL" id="FNBN01000002">
    <property type="protein sequence ID" value="SDF83439.1"/>
    <property type="molecule type" value="Genomic_DNA"/>
</dbReference>
<dbReference type="STRING" id="104663.SAMN04488121_1021126"/>
<dbReference type="InterPro" id="IPR012373">
    <property type="entry name" value="Ferrdict_sens_TM"/>
</dbReference>
<evidence type="ECO:0000313" key="5">
    <source>
        <dbReference type="Proteomes" id="UP000199045"/>
    </source>
</evidence>
<dbReference type="RefSeq" id="WP_089832035.1">
    <property type="nucleotide sequence ID" value="NZ_FNBN01000002.1"/>
</dbReference>
<dbReference type="Gene3D" id="2.60.120.1440">
    <property type="match status" value="1"/>
</dbReference>
<dbReference type="GO" id="GO:0016989">
    <property type="term" value="F:sigma factor antagonist activity"/>
    <property type="evidence" value="ECO:0007669"/>
    <property type="project" value="TreeGrafter"/>
</dbReference>
<evidence type="ECO:0008006" key="6">
    <source>
        <dbReference type="Google" id="ProtNLM"/>
    </source>
</evidence>
<accession>A0A1G7PCV0</accession>
<feature type="domain" description="Protein FecR C-terminal" evidence="3">
    <location>
        <begin position="326"/>
        <end position="390"/>
    </location>
</feature>
<feature type="domain" description="FecR protein" evidence="2">
    <location>
        <begin position="189"/>
        <end position="284"/>
    </location>
</feature>
<proteinExistence type="predicted"/>
<dbReference type="FunFam" id="2.60.120.1440:FF:000001">
    <property type="entry name" value="Putative anti-sigma factor"/>
    <property type="match status" value="1"/>
</dbReference>
<evidence type="ECO:0000259" key="3">
    <source>
        <dbReference type="Pfam" id="PF16344"/>
    </source>
</evidence>
<evidence type="ECO:0000256" key="1">
    <source>
        <dbReference type="SAM" id="Phobius"/>
    </source>
</evidence>
<dbReference type="Proteomes" id="UP000199045">
    <property type="component" value="Unassembled WGS sequence"/>
</dbReference>
<dbReference type="Gene3D" id="3.55.50.30">
    <property type="match status" value="1"/>
</dbReference>
<name>A0A1G7PCV0_CHIFI</name>
<dbReference type="Pfam" id="PF04773">
    <property type="entry name" value="FecR"/>
    <property type="match status" value="1"/>
</dbReference>
<reference evidence="4 5" key="1">
    <citation type="submission" date="2016-10" db="EMBL/GenBank/DDBJ databases">
        <authorList>
            <person name="de Groot N.N."/>
        </authorList>
    </citation>
    <scope>NUCLEOTIDE SEQUENCE [LARGE SCALE GENOMIC DNA]</scope>
    <source>
        <strain evidence="4 5">DSM 527</strain>
    </source>
</reference>
<gene>
    <name evidence="4" type="ORF">SAMN04488121_1021126</name>
</gene>
<keyword evidence="1" id="KW-0472">Membrane</keyword>
<dbReference type="Pfam" id="PF16344">
    <property type="entry name" value="FecR_C"/>
    <property type="match status" value="1"/>
</dbReference>
<dbReference type="AlphaFoldDB" id="A0A1G7PCV0"/>
<keyword evidence="1" id="KW-0812">Transmembrane</keyword>
<keyword evidence="1" id="KW-1133">Transmembrane helix</keyword>
<dbReference type="PANTHER" id="PTHR30273">
    <property type="entry name" value="PERIPLASMIC SIGNAL SENSOR AND SIGMA FACTOR ACTIVATOR FECR-RELATED"/>
    <property type="match status" value="1"/>
</dbReference>
<sequence length="392" mass="43147">MTDRLSYLVKQVLKHSATADELQELSDLLEADGDGTISRQIEILLRQDIGMDRPYDRNHWDNIASSILAADKPAPAPLVPIHGNGRWRWGVAACVALLLMSGGVWYMLQHKATRPVANVEQQRIKQADIPPGADRATLTLADGTEIALDSAAHNTLAQQGNTTISKPGKGQLTYQSGSVLSREIPQYNTLRTPRGGQFQVQLPDGSKVWLNASSSLRYPVAFTGDTRTVELNGEAYFEIAPNAAQPFMVKAAQTNIQVLGTQFNVMAYEDEASVKTTLLTGAVKVNEKRLYPGQGASIDRQSGTLSMQEHVNTEAVIAWKNGLIQLEGEDIHAVMRLITRWYDVNVTYNAPVNAHFRGIIPRNVPLSQVLKMLEMTGEVHFTVTDKRIIVSP</sequence>
<evidence type="ECO:0000259" key="2">
    <source>
        <dbReference type="Pfam" id="PF04773"/>
    </source>
</evidence>
<evidence type="ECO:0000313" key="4">
    <source>
        <dbReference type="EMBL" id="SDF83439.1"/>
    </source>
</evidence>
<dbReference type="InterPro" id="IPR032508">
    <property type="entry name" value="FecR_C"/>
</dbReference>
<organism evidence="4 5">
    <name type="scientific">Chitinophaga filiformis</name>
    <name type="common">Myxococcus filiformis</name>
    <name type="synonym">Flexibacter filiformis</name>
    <dbReference type="NCBI Taxonomy" id="104663"/>
    <lineage>
        <taxon>Bacteria</taxon>
        <taxon>Pseudomonadati</taxon>
        <taxon>Bacteroidota</taxon>
        <taxon>Chitinophagia</taxon>
        <taxon>Chitinophagales</taxon>
        <taxon>Chitinophagaceae</taxon>
        <taxon>Chitinophaga</taxon>
    </lineage>
</organism>
<dbReference type="OrthoDB" id="1099963at2"/>
<dbReference type="InterPro" id="IPR006860">
    <property type="entry name" value="FecR"/>
</dbReference>